<keyword evidence="3 6" id="KW-0812">Transmembrane</keyword>
<keyword evidence="2" id="KW-1003">Cell membrane</keyword>
<dbReference type="AlphaFoldDB" id="A0A8D3XZZ8"/>
<evidence type="ECO:0000313" key="8">
    <source>
        <dbReference type="EMBL" id="SDM40517.1"/>
    </source>
</evidence>
<feature type="transmembrane region" description="Helical" evidence="6">
    <location>
        <begin position="41"/>
        <end position="65"/>
    </location>
</feature>
<dbReference type="GO" id="GO:0015171">
    <property type="term" value="F:amino acid transmembrane transporter activity"/>
    <property type="evidence" value="ECO:0007669"/>
    <property type="project" value="TreeGrafter"/>
</dbReference>
<keyword evidence="10" id="KW-1185">Reference proteome</keyword>
<dbReference type="EMBL" id="FNHO01000004">
    <property type="protein sequence ID" value="SDM40517.1"/>
    <property type="molecule type" value="Genomic_DNA"/>
</dbReference>
<dbReference type="GeneID" id="77259431"/>
<evidence type="ECO:0000256" key="3">
    <source>
        <dbReference type="ARBA" id="ARBA00022692"/>
    </source>
</evidence>
<evidence type="ECO:0000313" key="9">
    <source>
        <dbReference type="Proteomes" id="UP000031271"/>
    </source>
</evidence>
<protein>
    <submittedName>
        <fullName evidence="7">Lysine transporter LysE</fullName>
    </submittedName>
    <submittedName>
        <fullName evidence="8">Resistance to homoserine/threonine (RhtB) family protein</fullName>
    </submittedName>
</protein>
<proteinExistence type="predicted"/>
<evidence type="ECO:0000256" key="1">
    <source>
        <dbReference type="ARBA" id="ARBA00004651"/>
    </source>
</evidence>
<comment type="subcellular location">
    <subcellularLocation>
        <location evidence="1">Cell membrane</location>
        <topology evidence="1">Multi-pass membrane protein</topology>
    </subcellularLocation>
</comment>
<dbReference type="Proteomes" id="UP000182276">
    <property type="component" value="Unassembled WGS sequence"/>
</dbReference>
<dbReference type="EMBL" id="CP007511">
    <property type="protein sequence ID" value="AJE14577.1"/>
    <property type="molecule type" value="Genomic_DNA"/>
</dbReference>
<dbReference type="PANTHER" id="PTHR30086:SF20">
    <property type="entry name" value="ARGININE EXPORTER PROTEIN ARGO-RELATED"/>
    <property type="match status" value="1"/>
</dbReference>
<evidence type="ECO:0000256" key="4">
    <source>
        <dbReference type="ARBA" id="ARBA00022989"/>
    </source>
</evidence>
<evidence type="ECO:0000313" key="10">
    <source>
        <dbReference type="Proteomes" id="UP000182276"/>
    </source>
</evidence>
<feature type="transmembrane region" description="Helical" evidence="6">
    <location>
        <begin position="71"/>
        <end position="89"/>
    </location>
</feature>
<keyword evidence="5 6" id="KW-0472">Membrane</keyword>
<dbReference type="InterPro" id="IPR001123">
    <property type="entry name" value="LeuE-type"/>
</dbReference>
<evidence type="ECO:0000313" key="7">
    <source>
        <dbReference type="EMBL" id="AJE14577.1"/>
    </source>
</evidence>
<dbReference type="Proteomes" id="UP000031271">
    <property type="component" value="Chromosome"/>
</dbReference>
<reference evidence="9" key="1">
    <citation type="submission" date="2014-03" db="EMBL/GenBank/DDBJ databases">
        <title>Complete genome of Pseudomonas balearica DSM 6083T, a sewage water isolate from an enrichment with 2-methylnaphthalene.</title>
        <authorList>
            <person name="Salva-Serra F."/>
            <person name="Jaen-Luchoro D."/>
            <person name="Busquets A."/>
            <person name="Pena A."/>
            <person name="Gomila M."/>
            <person name="Bosch R."/>
            <person name="Nogales B."/>
            <person name="Garcia-Valdes E."/>
            <person name="Lalucat J."/>
            <person name="Bennasar A."/>
        </authorList>
    </citation>
    <scope>NUCLEOTIDE SEQUENCE [LARGE SCALE GENOMIC DNA]</scope>
    <source>
        <strain evidence="9">DSM 6083</strain>
    </source>
</reference>
<reference evidence="7 9" key="3">
    <citation type="journal article" name="Genome Announc.">
        <title>Complete Genome Sequence of Pseudomonas balearica DSM 6083T.</title>
        <authorList>
            <person name="Bennasar-Figueras A."/>
            <person name="Salva-Serra F."/>
            <person name="Jaen-Luchoro D."/>
            <person name="Segui C."/>
            <person name="Aliaga F."/>
            <person name="Busquets A."/>
            <person name="Gomila M."/>
            <person name="Moore E.R."/>
            <person name="Lalucat J."/>
        </authorList>
    </citation>
    <scope>NUCLEOTIDE SEQUENCE [LARGE SCALE GENOMIC DNA]</scope>
    <source>
        <strain evidence="9">DSM 6083</strain>
        <strain evidence="7">DSM6083</strain>
    </source>
</reference>
<dbReference type="RefSeq" id="WP_043219049.1">
    <property type="nucleotide sequence ID" value="NZ_CP007511.1"/>
</dbReference>
<feature type="transmembrane region" description="Helical" evidence="6">
    <location>
        <begin position="152"/>
        <end position="174"/>
    </location>
</feature>
<dbReference type="GO" id="GO:0005886">
    <property type="term" value="C:plasma membrane"/>
    <property type="evidence" value="ECO:0007669"/>
    <property type="project" value="UniProtKB-SubCell"/>
</dbReference>
<accession>A0A8D3XZZ8</accession>
<organism evidence="7 9">
    <name type="scientific">Stutzerimonas balearica DSM 6083</name>
    <dbReference type="NCBI Taxonomy" id="1123016"/>
    <lineage>
        <taxon>Bacteria</taxon>
        <taxon>Pseudomonadati</taxon>
        <taxon>Pseudomonadota</taxon>
        <taxon>Gammaproteobacteria</taxon>
        <taxon>Pseudomonadales</taxon>
        <taxon>Pseudomonadaceae</taxon>
        <taxon>Stutzerimonas</taxon>
    </lineage>
</organism>
<evidence type="ECO:0000256" key="6">
    <source>
        <dbReference type="SAM" id="Phobius"/>
    </source>
</evidence>
<dbReference type="PIRSF" id="PIRSF006324">
    <property type="entry name" value="LeuE"/>
    <property type="match status" value="1"/>
</dbReference>
<evidence type="ECO:0000256" key="2">
    <source>
        <dbReference type="ARBA" id="ARBA00022475"/>
    </source>
</evidence>
<name>A0A8D3XZZ8_9GAMM</name>
<reference evidence="8 10" key="2">
    <citation type="submission" date="2016-10" db="EMBL/GenBank/DDBJ databases">
        <authorList>
            <person name="Varghese N."/>
            <person name="Submissions S."/>
        </authorList>
    </citation>
    <scope>NUCLEOTIDE SEQUENCE [LARGE SCALE GENOMIC DNA]</scope>
    <source>
        <strain evidence="8 10">DSM 6083</strain>
    </source>
</reference>
<feature type="transmembrane region" description="Helical" evidence="6">
    <location>
        <begin position="119"/>
        <end position="140"/>
    </location>
</feature>
<evidence type="ECO:0000256" key="5">
    <source>
        <dbReference type="ARBA" id="ARBA00023136"/>
    </source>
</evidence>
<dbReference type="KEGG" id="pbm:CL52_05810"/>
<sequence>MSDPVFWGVFFSAALALNLSPGPDLLYVLSRTLTGGRRLGMVSALGVCSGAMVHVSAAAFGLSAILATSALAFSVVKYLGAAYLIYLGVQALRSAGKGITRLPETRGASSAWQAYRQGVLVDLLNPKAAIFFMAFLPQFVRPGHGTTALQLFWLGFLVVVVAIVVEGSLVVLAARASRLLRGQQRVAAWLDRLLGSVLVGLGVRLGLSERI</sequence>
<feature type="transmembrane region" description="Helical" evidence="6">
    <location>
        <begin position="6"/>
        <end position="29"/>
    </location>
</feature>
<dbReference type="Pfam" id="PF01810">
    <property type="entry name" value="LysE"/>
    <property type="match status" value="1"/>
</dbReference>
<dbReference type="PANTHER" id="PTHR30086">
    <property type="entry name" value="ARGININE EXPORTER PROTEIN ARGO"/>
    <property type="match status" value="1"/>
</dbReference>
<keyword evidence="4 6" id="KW-1133">Transmembrane helix</keyword>
<gene>
    <name evidence="7" type="ORF">CL52_05810</name>
    <name evidence="8" type="ORF">SAMN05660875_104408</name>
</gene>